<dbReference type="AlphaFoldDB" id="A0A1T1AUE9"/>
<evidence type="ECO:0000313" key="3">
    <source>
        <dbReference type="EMBL" id="OOV07734.1"/>
    </source>
</evidence>
<reference evidence="3 4" key="1">
    <citation type="submission" date="2017-01" db="EMBL/GenBank/DDBJ databases">
        <title>Genome sequencing of Rhodoferax fermentans JCM 7819.</title>
        <authorList>
            <person name="Kim Y.J."/>
            <person name="Farh M.E.-A."/>
            <person name="Yang D.-C."/>
        </authorList>
    </citation>
    <scope>NUCLEOTIDE SEQUENCE [LARGE SCALE GENOMIC DNA]</scope>
    <source>
        <strain evidence="3 4">JCM 7819</strain>
    </source>
</reference>
<dbReference type="Pfam" id="PF07589">
    <property type="entry name" value="PEP-CTERM"/>
    <property type="match status" value="1"/>
</dbReference>
<proteinExistence type="predicted"/>
<evidence type="ECO:0000313" key="4">
    <source>
        <dbReference type="Proteomes" id="UP000190750"/>
    </source>
</evidence>
<dbReference type="EMBL" id="MTJN01000002">
    <property type="protein sequence ID" value="OOV07734.1"/>
    <property type="molecule type" value="Genomic_DNA"/>
</dbReference>
<dbReference type="InterPro" id="IPR013424">
    <property type="entry name" value="Ice-binding_C"/>
</dbReference>
<feature type="chain" id="PRO_5012978604" description="Ice-binding protein C-terminal domain-containing protein" evidence="1">
    <location>
        <begin position="26"/>
        <end position="178"/>
    </location>
</feature>
<keyword evidence="1" id="KW-0732">Signal</keyword>
<feature type="domain" description="Ice-binding protein C-terminal" evidence="2">
    <location>
        <begin position="152"/>
        <end position="177"/>
    </location>
</feature>
<protein>
    <recommendedName>
        <fullName evidence="2">Ice-binding protein C-terminal domain-containing protein</fullName>
    </recommendedName>
</protein>
<dbReference type="NCBIfam" id="TIGR02595">
    <property type="entry name" value="PEP_CTERM"/>
    <property type="match status" value="1"/>
</dbReference>
<dbReference type="Proteomes" id="UP000190750">
    <property type="component" value="Unassembled WGS sequence"/>
</dbReference>
<dbReference type="OrthoDB" id="8914126at2"/>
<evidence type="ECO:0000259" key="2">
    <source>
        <dbReference type="Pfam" id="PF07589"/>
    </source>
</evidence>
<name>A0A1T1AUE9_RHOFE</name>
<sequence>MKTTQLLKSIAVATALVGASLSASAATQSLGPLVAGQAKAFSGYAPVGAFADTITFSLPTNSGSGYSVIDFATPNNVLHTVFTAISLFYNPDGVIGGNDSLVASSVSTNNELSLTLGSLAAGSYYLNIYGSTVGTLGGGYSGAISVTPFTAPVPEPETFAMLLAGLGVMGAIARRRKI</sequence>
<keyword evidence="4" id="KW-1185">Reference proteome</keyword>
<gene>
    <name evidence="3" type="ORF">RF819_14300</name>
</gene>
<dbReference type="RefSeq" id="WP_143541718.1">
    <property type="nucleotide sequence ID" value="NZ_MTJN01000002.1"/>
</dbReference>
<comment type="caution">
    <text evidence="3">The sequence shown here is derived from an EMBL/GenBank/DDBJ whole genome shotgun (WGS) entry which is preliminary data.</text>
</comment>
<organism evidence="3 4">
    <name type="scientific">Rhodoferax fermentans</name>
    <dbReference type="NCBI Taxonomy" id="28066"/>
    <lineage>
        <taxon>Bacteria</taxon>
        <taxon>Pseudomonadati</taxon>
        <taxon>Pseudomonadota</taxon>
        <taxon>Betaproteobacteria</taxon>
        <taxon>Burkholderiales</taxon>
        <taxon>Comamonadaceae</taxon>
        <taxon>Rhodoferax</taxon>
    </lineage>
</organism>
<accession>A0A1T1AUE9</accession>
<feature type="signal peptide" evidence="1">
    <location>
        <begin position="1"/>
        <end position="25"/>
    </location>
</feature>
<evidence type="ECO:0000256" key="1">
    <source>
        <dbReference type="SAM" id="SignalP"/>
    </source>
</evidence>
<dbReference type="NCBIfam" id="NF038126">
    <property type="entry name" value="PEP_CTERM_FxDxF"/>
    <property type="match status" value="1"/>
</dbReference>